<gene>
    <name evidence="9" type="ORF">KQ657_002779</name>
</gene>
<feature type="region of interest" description="Disordered" evidence="6">
    <location>
        <begin position="172"/>
        <end position="211"/>
    </location>
</feature>
<dbReference type="InterPro" id="IPR036353">
    <property type="entry name" value="XPC-bd_sf"/>
</dbReference>
<dbReference type="PANTHER" id="PTHR10621:SF0">
    <property type="entry name" value="UV EXCISION REPAIR PROTEIN RAD23"/>
    <property type="match status" value="1"/>
</dbReference>
<dbReference type="FunFam" id="1.10.8.10:FF:000002">
    <property type="entry name" value="UV excision repair protein RAD23 homolog"/>
    <property type="match status" value="1"/>
</dbReference>
<feature type="domain" description="UBA" evidence="7">
    <location>
        <begin position="127"/>
        <end position="169"/>
    </location>
</feature>
<evidence type="ECO:0000256" key="3">
    <source>
        <dbReference type="ARBA" id="ARBA00023204"/>
    </source>
</evidence>
<dbReference type="NCBIfam" id="TIGR00601">
    <property type="entry name" value="rad23"/>
    <property type="match status" value="1"/>
</dbReference>
<dbReference type="FunFam" id="1.10.8.10:FF:000003">
    <property type="entry name" value="UV excision repair protein RAD23 homolog"/>
    <property type="match status" value="1"/>
</dbReference>
<comment type="function">
    <text evidence="5">Multiubiquitin chain receptor involved in modulation of proteasomal degradation. Involved in nucleotide excision repair.</text>
</comment>
<keyword evidence="4 5" id="KW-0539">Nucleus</keyword>
<dbReference type="GO" id="GO:0005829">
    <property type="term" value="C:cytosol"/>
    <property type="evidence" value="ECO:0007669"/>
    <property type="project" value="TreeGrafter"/>
</dbReference>
<evidence type="ECO:0000259" key="7">
    <source>
        <dbReference type="PROSITE" id="PS50030"/>
    </source>
</evidence>
<dbReference type="CDD" id="cd01805">
    <property type="entry name" value="Ubl_Rad23"/>
    <property type="match status" value="1"/>
</dbReference>
<dbReference type="SUPFAM" id="SSF54236">
    <property type="entry name" value="Ubiquitin-like"/>
    <property type="match status" value="1"/>
</dbReference>
<dbReference type="EMBL" id="JAHMUF010000023">
    <property type="protein sequence ID" value="KAG7191814.1"/>
    <property type="molecule type" value="Genomic_DNA"/>
</dbReference>
<keyword evidence="10" id="KW-1185">Reference proteome</keyword>
<dbReference type="InterPro" id="IPR000626">
    <property type="entry name" value="Ubiquitin-like_dom"/>
</dbReference>
<dbReference type="Pfam" id="PF09280">
    <property type="entry name" value="XPC-binding"/>
    <property type="match status" value="1"/>
</dbReference>
<evidence type="ECO:0000256" key="5">
    <source>
        <dbReference type="RuleBase" id="RU367049"/>
    </source>
</evidence>
<dbReference type="GO" id="GO:0005654">
    <property type="term" value="C:nucleoplasm"/>
    <property type="evidence" value="ECO:0007669"/>
    <property type="project" value="TreeGrafter"/>
</dbReference>
<feature type="region of interest" description="Disordered" evidence="6">
    <location>
        <begin position="89"/>
        <end position="128"/>
    </location>
</feature>
<keyword evidence="2 5" id="KW-0227">DNA damage</keyword>
<keyword evidence="1" id="KW-0677">Repeat</keyword>
<dbReference type="Gene3D" id="1.10.10.540">
    <property type="entry name" value="XPC-binding domain"/>
    <property type="match status" value="1"/>
</dbReference>
<dbReference type="PROSITE" id="PS50053">
    <property type="entry name" value="UBIQUITIN_2"/>
    <property type="match status" value="1"/>
</dbReference>
<evidence type="ECO:0000256" key="1">
    <source>
        <dbReference type="ARBA" id="ARBA00022737"/>
    </source>
</evidence>
<dbReference type="GO" id="GO:0070628">
    <property type="term" value="F:proteasome binding"/>
    <property type="evidence" value="ECO:0007669"/>
    <property type="project" value="TreeGrafter"/>
</dbReference>
<accession>A0A9P8AGJ7</accession>
<dbReference type="InterPro" id="IPR029071">
    <property type="entry name" value="Ubiquitin-like_domsf"/>
</dbReference>
<dbReference type="InterPro" id="IPR015360">
    <property type="entry name" value="XPC-bd"/>
</dbReference>
<dbReference type="GO" id="GO:0031593">
    <property type="term" value="F:polyubiquitin modification-dependent protein binding"/>
    <property type="evidence" value="ECO:0007669"/>
    <property type="project" value="UniProtKB-UniRule"/>
</dbReference>
<dbReference type="SMART" id="SM00165">
    <property type="entry name" value="UBA"/>
    <property type="match status" value="2"/>
</dbReference>
<feature type="compositionally biased region" description="Low complexity" evidence="6">
    <location>
        <begin position="89"/>
        <end position="124"/>
    </location>
</feature>
<dbReference type="Pfam" id="PF00627">
    <property type="entry name" value="UBA"/>
    <property type="match status" value="2"/>
</dbReference>
<organism evidence="9 10">
    <name type="scientific">Scheffersomyces spartinae</name>
    <dbReference type="NCBI Taxonomy" id="45513"/>
    <lineage>
        <taxon>Eukaryota</taxon>
        <taxon>Fungi</taxon>
        <taxon>Dikarya</taxon>
        <taxon>Ascomycota</taxon>
        <taxon>Saccharomycotina</taxon>
        <taxon>Pichiomycetes</taxon>
        <taxon>Debaryomycetaceae</taxon>
        <taxon>Scheffersomyces</taxon>
    </lineage>
</organism>
<dbReference type="PROSITE" id="PS50030">
    <property type="entry name" value="UBA"/>
    <property type="match status" value="2"/>
</dbReference>
<dbReference type="Pfam" id="PF00240">
    <property type="entry name" value="ubiquitin"/>
    <property type="match status" value="1"/>
</dbReference>
<comment type="similarity">
    <text evidence="5">Belongs to the RAD23 family.</text>
</comment>
<proteinExistence type="inferred from homology"/>
<dbReference type="AlphaFoldDB" id="A0A9P8AGJ7"/>
<evidence type="ECO:0000256" key="2">
    <source>
        <dbReference type="ARBA" id="ARBA00022763"/>
    </source>
</evidence>
<keyword evidence="3 5" id="KW-0234">DNA repair</keyword>
<dbReference type="SUPFAM" id="SSF101238">
    <property type="entry name" value="XPC-binding domain"/>
    <property type="match status" value="1"/>
</dbReference>
<comment type="subcellular location">
    <subcellularLocation>
        <location evidence="5">Nucleus</location>
    </subcellularLocation>
    <subcellularLocation>
        <location evidence="5">Cytoplasm</location>
    </subcellularLocation>
</comment>
<keyword evidence="5" id="KW-0963">Cytoplasm</keyword>
<dbReference type="RefSeq" id="XP_043047366.1">
    <property type="nucleotide sequence ID" value="XM_043193529.1"/>
</dbReference>
<dbReference type="GO" id="GO:0043130">
    <property type="term" value="F:ubiquitin binding"/>
    <property type="evidence" value="ECO:0007669"/>
    <property type="project" value="UniProtKB-UniRule"/>
</dbReference>
<dbReference type="PRINTS" id="PR01839">
    <property type="entry name" value="RAD23PROTEIN"/>
</dbReference>
<feature type="domain" description="UBA" evidence="7">
    <location>
        <begin position="329"/>
        <end position="369"/>
    </location>
</feature>
<evidence type="ECO:0000259" key="8">
    <source>
        <dbReference type="PROSITE" id="PS50053"/>
    </source>
</evidence>
<feature type="compositionally biased region" description="Low complexity" evidence="6">
    <location>
        <begin position="183"/>
        <end position="207"/>
    </location>
</feature>
<sequence length="372" mass="39583">MQIVLKDFKKLKIPIDAEPSETVLNVKEKLGAEKDCEPSQLKLVYSGKVLQDEKTLEEIKIKENDSIIFMISKKKTPVPAPVPAAAPAAAASESGSGSAPAPASSTPPAATESGPSESSEAGSAFTQGDEREATITNIMEMGYTRPQVLEALRAAFNNPHRAVEYLLTGIPQSLQRPSPPVPAEAAEGGADSGAETGATEANDTTTANEDDEDHVGENLFEAAAAAAAAEEAHQNEPSGVVAPESQEEQLALLREAIQSNPEWIAPLLERLAATNPAIAQAIQQDPDRFINEFLSGEDYEYEEGAIEGAEEGGEGHEGSGGHITVNLTELEENAVIRLCELGFERTMVVQVYLACDKNEEVAADILFRDKYG</sequence>
<dbReference type="InterPro" id="IPR004806">
    <property type="entry name" value="Rad23"/>
</dbReference>
<evidence type="ECO:0000256" key="4">
    <source>
        <dbReference type="ARBA" id="ARBA00023242"/>
    </source>
</evidence>
<dbReference type="InterPro" id="IPR015940">
    <property type="entry name" value="UBA"/>
</dbReference>
<reference evidence="9" key="1">
    <citation type="submission" date="2021-03" db="EMBL/GenBank/DDBJ databases">
        <authorList>
            <person name="Palmer J.M."/>
        </authorList>
    </citation>
    <scope>NUCLEOTIDE SEQUENCE</scope>
    <source>
        <strain evidence="9">ARV_011</strain>
    </source>
</reference>
<dbReference type="Proteomes" id="UP000790833">
    <property type="component" value="Unassembled WGS sequence"/>
</dbReference>
<dbReference type="PANTHER" id="PTHR10621">
    <property type="entry name" value="UV EXCISION REPAIR PROTEIN RAD23"/>
    <property type="match status" value="1"/>
</dbReference>
<evidence type="ECO:0000256" key="6">
    <source>
        <dbReference type="SAM" id="MobiDB-lite"/>
    </source>
</evidence>
<dbReference type="SUPFAM" id="SSF46934">
    <property type="entry name" value="UBA-like"/>
    <property type="match status" value="2"/>
</dbReference>
<protein>
    <recommendedName>
        <fullName evidence="5">UV excision repair protein RAD23</fullName>
    </recommendedName>
</protein>
<evidence type="ECO:0000313" key="10">
    <source>
        <dbReference type="Proteomes" id="UP000790833"/>
    </source>
</evidence>
<evidence type="ECO:0000313" key="9">
    <source>
        <dbReference type="EMBL" id="KAG7191814.1"/>
    </source>
</evidence>
<dbReference type="SMART" id="SM00213">
    <property type="entry name" value="UBQ"/>
    <property type="match status" value="1"/>
</dbReference>
<name>A0A9P8AGJ7_9ASCO</name>
<comment type="caution">
    <text evidence="9">The sequence shown here is derived from an EMBL/GenBank/DDBJ whole genome shotgun (WGS) entry which is preliminary data.</text>
</comment>
<dbReference type="GO" id="GO:0006289">
    <property type="term" value="P:nucleotide-excision repair"/>
    <property type="evidence" value="ECO:0007669"/>
    <property type="project" value="UniProtKB-UniRule"/>
</dbReference>
<dbReference type="GeneID" id="66116153"/>
<dbReference type="Gene3D" id="1.10.8.10">
    <property type="entry name" value="DNA helicase RuvA subunit, C-terminal domain"/>
    <property type="match status" value="2"/>
</dbReference>
<dbReference type="OrthoDB" id="419317at2759"/>
<dbReference type="GO" id="GO:0043161">
    <property type="term" value="P:proteasome-mediated ubiquitin-dependent protein catabolic process"/>
    <property type="evidence" value="ECO:0007669"/>
    <property type="project" value="UniProtKB-UniRule"/>
</dbReference>
<dbReference type="GO" id="GO:0003684">
    <property type="term" value="F:damaged DNA binding"/>
    <property type="evidence" value="ECO:0007669"/>
    <property type="project" value="UniProtKB-UniRule"/>
</dbReference>
<dbReference type="InterPro" id="IPR009060">
    <property type="entry name" value="UBA-like_sf"/>
</dbReference>
<feature type="domain" description="Ubiquitin-like" evidence="8">
    <location>
        <begin position="1"/>
        <end position="76"/>
    </location>
</feature>
<dbReference type="Gene3D" id="3.10.20.90">
    <property type="entry name" value="Phosphatidylinositol 3-kinase Catalytic Subunit, Chain A, domain 1"/>
    <property type="match status" value="1"/>
</dbReference>